<sequence length="111" mass="12688">MEDLNRDREVIERVLSNLASPATERQPVASEVVFDRERDRYLLIHSGWDGYRRINEIVTQVDLIGGKIWIQRDGIEYGIAQDLLDAGIPKDRIVLGFKSPELRQHTGFAVA</sequence>
<dbReference type="InterPro" id="IPR014968">
    <property type="entry name" value="XisI"/>
</dbReference>
<dbReference type="EMBL" id="CP036426">
    <property type="protein sequence ID" value="QDV34584.1"/>
    <property type="molecule type" value="Genomic_DNA"/>
</dbReference>
<proteinExistence type="predicted"/>
<dbReference type="Pfam" id="PF08869">
    <property type="entry name" value="XisI"/>
    <property type="match status" value="1"/>
</dbReference>
<dbReference type="KEGG" id="tpla:ElP_24740"/>
<dbReference type="OrthoDB" id="467081at2"/>
<evidence type="ECO:0000313" key="1">
    <source>
        <dbReference type="EMBL" id="QDV34584.1"/>
    </source>
</evidence>
<reference evidence="1 2" key="1">
    <citation type="submission" date="2019-02" db="EMBL/GenBank/DDBJ databases">
        <title>Deep-cultivation of Planctomycetes and their phenomic and genomic characterization uncovers novel biology.</title>
        <authorList>
            <person name="Wiegand S."/>
            <person name="Jogler M."/>
            <person name="Boedeker C."/>
            <person name="Pinto D."/>
            <person name="Vollmers J."/>
            <person name="Rivas-Marin E."/>
            <person name="Kohn T."/>
            <person name="Peeters S.H."/>
            <person name="Heuer A."/>
            <person name="Rast P."/>
            <person name="Oberbeckmann S."/>
            <person name="Bunk B."/>
            <person name="Jeske O."/>
            <person name="Meyerdierks A."/>
            <person name="Storesund J.E."/>
            <person name="Kallscheuer N."/>
            <person name="Luecker S."/>
            <person name="Lage O.M."/>
            <person name="Pohl T."/>
            <person name="Merkel B.J."/>
            <person name="Hornburger P."/>
            <person name="Mueller R.-W."/>
            <person name="Bruemmer F."/>
            <person name="Labrenz M."/>
            <person name="Spormann A.M."/>
            <person name="Op den Camp H."/>
            <person name="Overmann J."/>
            <person name="Amann R."/>
            <person name="Jetten M.S.M."/>
            <person name="Mascher T."/>
            <person name="Medema M.H."/>
            <person name="Devos D.P."/>
            <person name="Kaster A.-K."/>
            <person name="Ovreas L."/>
            <person name="Rohde M."/>
            <person name="Galperin M.Y."/>
            <person name="Jogler C."/>
        </authorList>
    </citation>
    <scope>NUCLEOTIDE SEQUENCE [LARGE SCALE GENOMIC DNA]</scope>
    <source>
        <strain evidence="1 2">ElP</strain>
    </source>
</reference>
<dbReference type="RefSeq" id="WP_145269580.1">
    <property type="nucleotide sequence ID" value="NZ_CP036426.1"/>
</dbReference>
<name>A0A518H169_9BACT</name>
<dbReference type="InterPro" id="IPR035943">
    <property type="entry name" value="XisI-like_sf"/>
</dbReference>
<dbReference type="CDD" id="cd16382">
    <property type="entry name" value="XisI-like"/>
    <property type="match status" value="1"/>
</dbReference>
<accession>A0A518H169</accession>
<dbReference type="AlphaFoldDB" id="A0A518H169"/>
<organism evidence="1 2">
    <name type="scientific">Tautonia plasticadhaerens</name>
    <dbReference type="NCBI Taxonomy" id="2527974"/>
    <lineage>
        <taxon>Bacteria</taxon>
        <taxon>Pseudomonadati</taxon>
        <taxon>Planctomycetota</taxon>
        <taxon>Planctomycetia</taxon>
        <taxon>Isosphaerales</taxon>
        <taxon>Isosphaeraceae</taxon>
        <taxon>Tautonia</taxon>
    </lineage>
</organism>
<dbReference type="Gene3D" id="3.30.310.110">
    <property type="entry name" value="XisI-like"/>
    <property type="match status" value="1"/>
</dbReference>
<keyword evidence="2" id="KW-1185">Reference proteome</keyword>
<dbReference type="Proteomes" id="UP000317835">
    <property type="component" value="Chromosome"/>
</dbReference>
<protein>
    <submittedName>
        <fullName evidence="1">XisI protein</fullName>
    </submittedName>
</protein>
<dbReference type="SUPFAM" id="SSF143847">
    <property type="entry name" value="XisI-like"/>
    <property type="match status" value="1"/>
</dbReference>
<gene>
    <name evidence="1" type="ORF">ElP_24740</name>
</gene>
<evidence type="ECO:0000313" key="2">
    <source>
        <dbReference type="Proteomes" id="UP000317835"/>
    </source>
</evidence>